<dbReference type="GO" id="GO:0016020">
    <property type="term" value="C:membrane"/>
    <property type="evidence" value="ECO:0007669"/>
    <property type="project" value="InterPro"/>
</dbReference>
<proteinExistence type="predicted"/>
<evidence type="ECO:0000256" key="1">
    <source>
        <dbReference type="ARBA" id="ARBA00023224"/>
    </source>
</evidence>
<dbReference type="OrthoDB" id="5179380at2"/>
<keyword evidence="5" id="KW-1185">Reference proteome</keyword>
<dbReference type="PANTHER" id="PTHR32089">
    <property type="entry name" value="METHYL-ACCEPTING CHEMOTAXIS PROTEIN MCPB"/>
    <property type="match status" value="1"/>
</dbReference>
<accession>A0A238V467</accession>
<dbReference type="Pfam" id="PF00015">
    <property type="entry name" value="MCPsignal"/>
    <property type="match status" value="1"/>
</dbReference>
<organism evidence="4 5">
    <name type="scientific">Actinoplanes regularis</name>
    <dbReference type="NCBI Taxonomy" id="52697"/>
    <lineage>
        <taxon>Bacteria</taxon>
        <taxon>Bacillati</taxon>
        <taxon>Actinomycetota</taxon>
        <taxon>Actinomycetes</taxon>
        <taxon>Micromonosporales</taxon>
        <taxon>Micromonosporaceae</taxon>
        <taxon>Actinoplanes</taxon>
    </lineage>
</organism>
<dbReference type="InterPro" id="IPR004089">
    <property type="entry name" value="MCPsignal_dom"/>
</dbReference>
<dbReference type="PROSITE" id="PS50111">
    <property type="entry name" value="CHEMOTAXIS_TRANSDUC_2"/>
    <property type="match status" value="1"/>
</dbReference>
<evidence type="ECO:0000259" key="3">
    <source>
        <dbReference type="PROSITE" id="PS50111"/>
    </source>
</evidence>
<dbReference type="PANTHER" id="PTHR32089:SF112">
    <property type="entry name" value="LYSOZYME-LIKE PROTEIN-RELATED"/>
    <property type="match status" value="1"/>
</dbReference>
<gene>
    <name evidence="4" type="ORF">SAMN06264365_101603</name>
</gene>
<dbReference type="SUPFAM" id="SSF58104">
    <property type="entry name" value="Methyl-accepting chemotaxis protein (MCP) signaling domain"/>
    <property type="match status" value="1"/>
</dbReference>
<feature type="domain" description="Methyl-accepting transducer" evidence="3">
    <location>
        <begin position="86"/>
        <end position="274"/>
    </location>
</feature>
<evidence type="ECO:0000256" key="2">
    <source>
        <dbReference type="PROSITE-ProRule" id="PRU00284"/>
    </source>
</evidence>
<protein>
    <submittedName>
        <fullName evidence="4">Methyl-accepting chemotaxis protein (MCP) signalling domain-containing protein</fullName>
    </submittedName>
</protein>
<dbReference type="Proteomes" id="UP000198415">
    <property type="component" value="Unassembled WGS sequence"/>
</dbReference>
<dbReference type="GO" id="GO:0007165">
    <property type="term" value="P:signal transduction"/>
    <property type="evidence" value="ECO:0007669"/>
    <property type="project" value="UniProtKB-KW"/>
</dbReference>
<dbReference type="Gene3D" id="1.10.287.950">
    <property type="entry name" value="Methyl-accepting chemotaxis protein"/>
    <property type="match status" value="1"/>
</dbReference>
<name>A0A238V467_9ACTN</name>
<sequence>MRRAAQGPAVRPDPVLQAITDTCRRVRAGDFEARLAPIGEDETSVATRTALNGLLDVIDAFTREAGAASTAAAHGRFYRRVLTTGLHGTFKLAAEQINESVTAMHHNAEQIAEGDRARLALADELESAVLTVSEQVATAATEMGASANELARFARGAVGDAERGLGTVTSLRSASEQIRHAVDLINQVASQTRLLALNATIEAARAGEAGRGFAVVANEVKDLANETSSSSEEIMGQVNTVQQAAADAVSVLETVTQSFREINNLIGGIAVAVDGGGAAGITGLSQLAEVLRAEVSRFLVNARK</sequence>
<dbReference type="AlphaFoldDB" id="A0A238V467"/>
<keyword evidence="1 2" id="KW-0807">Transducer</keyword>
<evidence type="ECO:0000313" key="5">
    <source>
        <dbReference type="Proteomes" id="UP000198415"/>
    </source>
</evidence>
<reference evidence="4 5" key="1">
    <citation type="submission" date="2017-06" db="EMBL/GenBank/DDBJ databases">
        <authorList>
            <person name="Kim H.J."/>
            <person name="Triplett B.A."/>
        </authorList>
    </citation>
    <scope>NUCLEOTIDE SEQUENCE [LARGE SCALE GENOMIC DNA]</scope>
    <source>
        <strain evidence="4 5">DSM 43151</strain>
    </source>
</reference>
<evidence type="ECO:0000313" key="4">
    <source>
        <dbReference type="EMBL" id="SNR28797.1"/>
    </source>
</evidence>
<dbReference type="SMART" id="SM00283">
    <property type="entry name" value="MA"/>
    <property type="match status" value="1"/>
</dbReference>
<dbReference type="EMBL" id="FZNR01000001">
    <property type="protein sequence ID" value="SNR28797.1"/>
    <property type="molecule type" value="Genomic_DNA"/>
</dbReference>